<evidence type="ECO:0000256" key="2">
    <source>
        <dbReference type="ARBA" id="ARBA00022475"/>
    </source>
</evidence>
<feature type="transmembrane region" description="Helical" evidence="7">
    <location>
        <begin position="368"/>
        <end position="388"/>
    </location>
</feature>
<protein>
    <submittedName>
        <fullName evidence="10">ABC transporter permease</fullName>
    </submittedName>
</protein>
<feature type="domain" description="MacB-like periplasmic core" evidence="9">
    <location>
        <begin position="21"/>
        <end position="242"/>
    </location>
</feature>
<keyword evidence="4 7" id="KW-1133">Transmembrane helix</keyword>
<organism evidence="10 11">
    <name type="scientific">Brevibacillus thermoruber</name>
    <dbReference type="NCBI Taxonomy" id="33942"/>
    <lineage>
        <taxon>Bacteria</taxon>
        <taxon>Bacillati</taxon>
        <taxon>Bacillota</taxon>
        <taxon>Bacilli</taxon>
        <taxon>Bacillales</taxon>
        <taxon>Paenibacillaceae</taxon>
        <taxon>Brevibacillus</taxon>
    </lineage>
</organism>
<evidence type="ECO:0000256" key="4">
    <source>
        <dbReference type="ARBA" id="ARBA00022989"/>
    </source>
</evidence>
<sequence>MNFAESLRVSLRSIKTNRLRSFLTMLGIVIGVAAVIAMVAIGEGASANVASQINALGSNLLIVTPGQTAQGQINLGAGSLNTLTLADSEALAQNSSIAAVAPSVTGRAQVVWRNKNYATSIEGTNESYPQVRNVQVQQGRFFNRLEVQRQSNVAVVGPDVIANLFGDSNASPIGQTIQINRIPFQIIGILKSQGSTGMTNNDDKVIVPITTAMNRLTGGRHVGSIYVSAVSAEALPQAQFDVQLTLRAQHNLRPNKENDFQIRSQSEILSTAQGVTGVMTALLSGIAAISLVVGGIGIMNIMLVSVTERTREIGIRKALGATRWDIQRQFLIESVTISLLGGIIGILLGIGAAFALRQFAGIATSVSVSPMLYAFLSSVLVGVIFGVYPARKAARLKPIDALRYE</sequence>
<keyword evidence="11" id="KW-1185">Reference proteome</keyword>
<dbReference type="EMBL" id="JAPYYP010000003">
    <property type="protein sequence ID" value="MDA5107607.1"/>
    <property type="molecule type" value="Genomic_DNA"/>
</dbReference>
<comment type="subcellular location">
    <subcellularLocation>
        <location evidence="1">Cell membrane</location>
        <topology evidence="1">Multi-pass membrane protein</topology>
    </subcellularLocation>
</comment>
<feature type="transmembrane region" description="Helical" evidence="7">
    <location>
        <begin position="21"/>
        <end position="42"/>
    </location>
</feature>
<feature type="transmembrane region" description="Helical" evidence="7">
    <location>
        <begin position="281"/>
        <end position="306"/>
    </location>
</feature>
<proteinExistence type="inferred from homology"/>
<evidence type="ECO:0000256" key="3">
    <source>
        <dbReference type="ARBA" id="ARBA00022692"/>
    </source>
</evidence>
<dbReference type="PANTHER" id="PTHR30572">
    <property type="entry name" value="MEMBRANE COMPONENT OF TRANSPORTER-RELATED"/>
    <property type="match status" value="1"/>
</dbReference>
<evidence type="ECO:0000313" key="10">
    <source>
        <dbReference type="EMBL" id="MDA5107607.1"/>
    </source>
</evidence>
<dbReference type="InterPro" id="IPR025857">
    <property type="entry name" value="MacB_PCD"/>
</dbReference>
<feature type="transmembrane region" description="Helical" evidence="7">
    <location>
        <begin position="330"/>
        <end position="356"/>
    </location>
</feature>
<evidence type="ECO:0000256" key="7">
    <source>
        <dbReference type="SAM" id="Phobius"/>
    </source>
</evidence>
<gene>
    <name evidence="10" type="ORF">O3V59_04475</name>
</gene>
<evidence type="ECO:0000256" key="5">
    <source>
        <dbReference type="ARBA" id="ARBA00023136"/>
    </source>
</evidence>
<evidence type="ECO:0000259" key="8">
    <source>
        <dbReference type="Pfam" id="PF02687"/>
    </source>
</evidence>
<accession>A0A9X3TNH4</accession>
<keyword evidence="3 7" id="KW-0812">Transmembrane</keyword>
<evidence type="ECO:0000256" key="6">
    <source>
        <dbReference type="ARBA" id="ARBA00038076"/>
    </source>
</evidence>
<feature type="domain" description="ABC3 transporter permease C-terminal" evidence="8">
    <location>
        <begin position="286"/>
        <end position="398"/>
    </location>
</feature>
<evidence type="ECO:0000313" key="11">
    <source>
        <dbReference type="Proteomes" id="UP001151071"/>
    </source>
</evidence>
<evidence type="ECO:0000259" key="9">
    <source>
        <dbReference type="Pfam" id="PF12704"/>
    </source>
</evidence>
<dbReference type="GO" id="GO:0022857">
    <property type="term" value="F:transmembrane transporter activity"/>
    <property type="evidence" value="ECO:0007669"/>
    <property type="project" value="TreeGrafter"/>
</dbReference>
<dbReference type="RefSeq" id="WP_029098193.1">
    <property type="nucleotide sequence ID" value="NZ_JAPYYP010000003.1"/>
</dbReference>
<dbReference type="InterPro" id="IPR003838">
    <property type="entry name" value="ABC3_permease_C"/>
</dbReference>
<comment type="caution">
    <text evidence="10">The sequence shown here is derived from an EMBL/GenBank/DDBJ whole genome shotgun (WGS) entry which is preliminary data.</text>
</comment>
<keyword evidence="5 7" id="KW-0472">Membrane</keyword>
<name>A0A9X3TNH4_9BACL</name>
<dbReference type="AlphaFoldDB" id="A0A9X3TNH4"/>
<dbReference type="Proteomes" id="UP001151071">
    <property type="component" value="Unassembled WGS sequence"/>
</dbReference>
<comment type="similarity">
    <text evidence="6">Belongs to the ABC-4 integral membrane protein family.</text>
</comment>
<dbReference type="InterPro" id="IPR050250">
    <property type="entry name" value="Macrolide_Exporter_MacB"/>
</dbReference>
<dbReference type="Pfam" id="PF02687">
    <property type="entry name" value="FtsX"/>
    <property type="match status" value="1"/>
</dbReference>
<dbReference type="Pfam" id="PF12704">
    <property type="entry name" value="MacB_PCD"/>
    <property type="match status" value="1"/>
</dbReference>
<dbReference type="GO" id="GO:0005886">
    <property type="term" value="C:plasma membrane"/>
    <property type="evidence" value="ECO:0007669"/>
    <property type="project" value="UniProtKB-SubCell"/>
</dbReference>
<keyword evidence="2" id="KW-1003">Cell membrane</keyword>
<reference evidence="10" key="1">
    <citation type="submission" date="2022-12" db="EMBL/GenBank/DDBJ databases">
        <title>Draft genome sequence of the thermophilic strain Brevibacillus thermoruber HT42, isolated from Los Humeros, Puebla, Mexico, with biotechnological potential.</title>
        <authorList>
            <person name="Lara Sanchez J."/>
            <person name="Solis Palacios R."/>
            <person name="Bustos Baena A.S."/>
            <person name="Ruz Baez A.E."/>
            <person name="Espinosa Luna G."/>
            <person name="Oliart Ros R.M."/>
        </authorList>
    </citation>
    <scope>NUCLEOTIDE SEQUENCE</scope>
    <source>
        <strain evidence="10">HT42</strain>
    </source>
</reference>
<evidence type="ECO:0000256" key="1">
    <source>
        <dbReference type="ARBA" id="ARBA00004651"/>
    </source>
</evidence>
<dbReference type="PANTHER" id="PTHR30572:SF4">
    <property type="entry name" value="ABC TRANSPORTER PERMEASE YTRF"/>
    <property type="match status" value="1"/>
</dbReference>